<dbReference type="EMBL" id="CM029052">
    <property type="protein sequence ID" value="KAG2558547.1"/>
    <property type="molecule type" value="Genomic_DNA"/>
</dbReference>
<evidence type="ECO:0000256" key="2">
    <source>
        <dbReference type="ARBA" id="ARBA00011915"/>
    </source>
</evidence>
<comment type="pathway">
    <text evidence="4">Amino-acid degradation; L-valine degradation.</text>
</comment>
<evidence type="ECO:0000256" key="1">
    <source>
        <dbReference type="ARBA" id="ARBA00001709"/>
    </source>
</evidence>
<protein>
    <recommendedName>
        <fullName evidence="2 4">3-hydroxyisobutyryl-CoA hydrolase</fullName>
        <shortName evidence="4">HIB-CoA hydrolase</shortName>
        <shortName evidence="4">HIBYL-CoA-H</shortName>
        <ecNumber evidence="2 4">3.1.2.4</ecNumber>
    </recommendedName>
    <alternativeName>
        <fullName evidence="4">3-hydroxyisobutyryl-coenzyme A hydrolase</fullName>
    </alternativeName>
</protein>
<reference evidence="6" key="1">
    <citation type="submission" date="2020-05" db="EMBL/GenBank/DDBJ databases">
        <title>WGS assembly of Panicum virgatum.</title>
        <authorList>
            <person name="Lovell J.T."/>
            <person name="Jenkins J."/>
            <person name="Shu S."/>
            <person name="Juenger T.E."/>
            <person name="Schmutz J."/>
        </authorList>
    </citation>
    <scope>NUCLEOTIDE SEQUENCE</scope>
    <source>
        <strain evidence="6">AP13</strain>
    </source>
</reference>
<dbReference type="EC" id="3.1.2.4" evidence="2 4"/>
<dbReference type="InterPro" id="IPR029045">
    <property type="entry name" value="ClpP/crotonase-like_dom_sf"/>
</dbReference>
<dbReference type="Gene3D" id="3.90.226.10">
    <property type="entry name" value="2-enoyl-CoA Hydratase, Chain A, domain 1"/>
    <property type="match status" value="1"/>
</dbReference>
<comment type="function">
    <text evidence="4">Hydrolyzes 3-hydroxyisobutyryl-CoA (HIBYL-CoA), a saline catabolite. Has high activity toward isobutyryl-CoA. Could be an isobutyryl-CoA dehydrogenase that functions in valine catabolism.</text>
</comment>
<gene>
    <name evidence="6" type="ORF">PVAP13_8NG274300</name>
</gene>
<dbReference type="GO" id="GO:0006574">
    <property type="term" value="P:L-valine catabolic process"/>
    <property type="evidence" value="ECO:0007669"/>
    <property type="project" value="UniProtKB-UniRule"/>
</dbReference>
<accession>A0A8T0P8K9</accession>
<dbReference type="AlphaFoldDB" id="A0A8T0P8K9"/>
<evidence type="ECO:0000256" key="4">
    <source>
        <dbReference type="RuleBase" id="RU369070"/>
    </source>
</evidence>
<dbReference type="SUPFAM" id="SSF52096">
    <property type="entry name" value="ClpP/crotonase"/>
    <property type="match status" value="1"/>
</dbReference>
<dbReference type="GO" id="GO:0003860">
    <property type="term" value="F:3-hydroxyisobutyryl-CoA hydrolase activity"/>
    <property type="evidence" value="ECO:0007669"/>
    <property type="project" value="UniProtKB-UniRule"/>
</dbReference>
<dbReference type="Proteomes" id="UP000823388">
    <property type="component" value="Chromosome 8N"/>
</dbReference>
<comment type="similarity">
    <text evidence="4">Belongs to the enoyl-CoA hydratase/isomerase family.</text>
</comment>
<keyword evidence="7" id="KW-1185">Reference proteome</keyword>
<dbReference type="InterPro" id="IPR032259">
    <property type="entry name" value="HIBYL-CoA-H"/>
</dbReference>
<sequence length="376" mass="41707">MASLPPGSTAGADSDQLLVEASGYTRILILNRPKQLNALSSSMIKALLRCFTTYEKDDGVKLLIMKGKGRAFCSGGDVTACIQSIHNEGWKWGADFFRNQYLLDYIIATCTKPQVSLLTGIVMGGGAGVSLHGSFRVATDKTIFAMPETALGLFPDVGASYFLSRLPGFYGEYVALVGARLDGAEMVMCGLATHFLQSNKLLLLEESLKKVDTSNTLAVCRIIDQFAEQPSLKENSSLNRTVEEIISALEQRASNLSDEWVAATIIQSLKKASPTSLKISLRSIREGRTQTIGECLRREYRMACHIVRGDFSRDFFEGSRAILIDKDQNPMWMPPRLEQVHDEAVEQYFSKIDDPQWEDLNLPTRHSHGRIIESKL</sequence>
<feature type="domain" description="Enoyl-CoA hydratase/isomerase" evidence="5">
    <location>
        <begin position="26"/>
        <end position="349"/>
    </location>
</feature>
<keyword evidence="3 4" id="KW-0378">Hydrolase</keyword>
<dbReference type="InterPro" id="IPR045004">
    <property type="entry name" value="ECH_dom"/>
</dbReference>
<dbReference type="FunFam" id="3.90.226.10:FF:000027">
    <property type="entry name" value="Probable 3-hydroxyisobutyryl-CoA hydrolase 2"/>
    <property type="match status" value="1"/>
</dbReference>
<dbReference type="NCBIfam" id="NF004127">
    <property type="entry name" value="PRK05617.1"/>
    <property type="match status" value="1"/>
</dbReference>
<dbReference type="PANTHER" id="PTHR43176:SF3">
    <property type="entry name" value="3-HYDROXYISOBUTYRYL-COA HYDROLASE, MITOCHONDRIAL"/>
    <property type="match status" value="1"/>
</dbReference>
<comment type="caution">
    <text evidence="6">The sequence shown here is derived from an EMBL/GenBank/DDBJ whole genome shotgun (WGS) entry which is preliminary data.</text>
</comment>
<organism evidence="6 7">
    <name type="scientific">Panicum virgatum</name>
    <name type="common">Blackwell switchgrass</name>
    <dbReference type="NCBI Taxonomy" id="38727"/>
    <lineage>
        <taxon>Eukaryota</taxon>
        <taxon>Viridiplantae</taxon>
        <taxon>Streptophyta</taxon>
        <taxon>Embryophyta</taxon>
        <taxon>Tracheophyta</taxon>
        <taxon>Spermatophyta</taxon>
        <taxon>Magnoliopsida</taxon>
        <taxon>Liliopsida</taxon>
        <taxon>Poales</taxon>
        <taxon>Poaceae</taxon>
        <taxon>PACMAD clade</taxon>
        <taxon>Panicoideae</taxon>
        <taxon>Panicodae</taxon>
        <taxon>Paniceae</taxon>
        <taxon>Panicinae</taxon>
        <taxon>Panicum</taxon>
        <taxon>Panicum sect. Hiantes</taxon>
    </lineage>
</organism>
<proteinExistence type="inferred from homology"/>
<dbReference type="CDD" id="cd06558">
    <property type="entry name" value="crotonase-like"/>
    <property type="match status" value="1"/>
</dbReference>
<dbReference type="PANTHER" id="PTHR43176">
    <property type="entry name" value="3-HYDROXYISOBUTYRYL-COA HYDROLASE-RELATED"/>
    <property type="match status" value="1"/>
</dbReference>
<comment type="catalytic activity">
    <reaction evidence="1 4">
        <text>3-hydroxy-2-methylpropanoyl-CoA + H2O = 3-hydroxy-2-methylpropanoate + CoA + H(+)</text>
        <dbReference type="Rhea" id="RHEA:20888"/>
        <dbReference type="ChEBI" id="CHEBI:11805"/>
        <dbReference type="ChEBI" id="CHEBI:15377"/>
        <dbReference type="ChEBI" id="CHEBI:15378"/>
        <dbReference type="ChEBI" id="CHEBI:57287"/>
        <dbReference type="ChEBI" id="CHEBI:57340"/>
        <dbReference type="EC" id="3.1.2.4"/>
    </reaction>
</comment>
<name>A0A8T0P8K9_PANVG</name>
<evidence type="ECO:0000313" key="7">
    <source>
        <dbReference type="Proteomes" id="UP000823388"/>
    </source>
</evidence>
<evidence type="ECO:0000313" key="6">
    <source>
        <dbReference type="EMBL" id="KAG2558547.1"/>
    </source>
</evidence>
<evidence type="ECO:0000259" key="5">
    <source>
        <dbReference type="Pfam" id="PF16113"/>
    </source>
</evidence>
<dbReference type="Pfam" id="PF16113">
    <property type="entry name" value="ECH_2"/>
    <property type="match status" value="1"/>
</dbReference>
<evidence type="ECO:0000256" key="3">
    <source>
        <dbReference type="ARBA" id="ARBA00022801"/>
    </source>
</evidence>